<feature type="coiled-coil region" evidence="1">
    <location>
        <begin position="190"/>
        <end position="224"/>
    </location>
</feature>
<gene>
    <name evidence="4" type="ordered locus">BbiDN127_A0062</name>
</gene>
<feature type="transmembrane region" description="Helical" evidence="3">
    <location>
        <begin position="6"/>
        <end position="28"/>
    </location>
</feature>
<dbReference type="Pfam" id="PF05714">
    <property type="entry name" value="PFam54_60"/>
    <property type="match status" value="1"/>
</dbReference>
<organism evidence="4 5">
    <name type="scientific">Borrelia bissettiae (strain DSM 17990 / CIP 109136 / DN127)</name>
    <name type="common">Borreliella bissettiae</name>
    <dbReference type="NCBI Taxonomy" id="521010"/>
    <lineage>
        <taxon>Bacteria</taxon>
        <taxon>Pseudomonadati</taxon>
        <taxon>Spirochaetota</taxon>
        <taxon>Spirochaetia</taxon>
        <taxon>Spirochaetales</taxon>
        <taxon>Borreliaceae</taxon>
        <taxon>Borreliella</taxon>
    </lineage>
</organism>
<evidence type="ECO:0000313" key="5">
    <source>
        <dbReference type="Proteomes" id="UP000001634"/>
    </source>
</evidence>
<dbReference type="EMBL" id="CP002761">
    <property type="protein sequence ID" value="AEL19613.1"/>
    <property type="molecule type" value="Genomic_DNA"/>
</dbReference>
<dbReference type="KEGG" id="bbs:BbiDN127_A0062"/>
<sequence length="253" mass="29128">MTTTKLNAINLNIITVILTLICISCAPLSKIDPKVNESTNPKKRTNPEKIAQNPEDASGDFRPSDQELLETIISELKAIGKKLEDIRKEEDTQIAKIAAENFDFLNTFKVSPSDTIDESIQIKIKRIIYSSLDYQKEKIETLKEILEKLKKNPENYNIVGRLLYHISVSNQFQIEEDLALIQNEIDNLNLKEAKSLLMRIKSNLKEKKKIKKTLNETLEAYNQNDQDIKTNEEKLAAHFNKYYKDFDTLKPLS</sequence>
<reference key="1">
    <citation type="submission" date="2011-06" db="EMBL/GenBank/DDBJ databases">
        <authorList>
            <person name="Mongodin E.F."/>
            <person name="Casjens S.R."/>
            <person name="Fraser-Liggett C.M."/>
            <person name="Qiu W.-G."/>
            <person name="Dunn J.J."/>
            <person name="Luft B.J."/>
            <person name="Schutzer S.E."/>
        </authorList>
    </citation>
    <scope>NUCLEOTIDE SEQUENCE</scope>
    <source>
        <strain>DN127</strain>
    </source>
</reference>
<keyword evidence="3" id="KW-0472">Membrane</keyword>
<dbReference type="AlphaFoldDB" id="G0API7"/>
<evidence type="ECO:0000256" key="2">
    <source>
        <dbReference type="SAM" id="MobiDB-lite"/>
    </source>
</evidence>
<geneLocation type="plasmid" evidence="4 5">
    <name>lp54</name>
</geneLocation>
<dbReference type="RefSeq" id="WP_014023247.1">
    <property type="nucleotide sequence ID" value="NC_015919.1"/>
</dbReference>
<keyword evidence="1" id="KW-0175">Coiled coil</keyword>
<protein>
    <submittedName>
        <fullName evidence="4">Borrelia PFam54 protein, truncated</fullName>
    </submittedName>
</protein>
<dbReference type="NCBIfam" id="NF033729">
    <property type="entry name" value="borfam54_2"/>
    <property type="match status" value="1"/>
</dbReference>
<dbReference type="HOGENOM" id="CLU_080351_1_0_12"/>
<proteinExistence type="predicted"/>
<accession>G0API7</accession>
<keyword evidence="4" id="KW-0614">Plasmid</keyword>
<dbReference type="Gene3D" id="1.10.3160.10">
    <property type="entry name" value="Bbcrasp-1"/>
    <property type="match status" value="1"/>
</dbReference>
<name>G0API7_BORBD</name>
<dbReference type="InterPro" id="IPR008421">
    <property type="entry name" value="Borrelia_lipoprotein_PFam54/60"/>
</dbReference>
<evidence type="ECO:0000313" key="4">
    <source>
        <dbReference type="EMBL" id="AEL19613.1"/>
    </source>
</evidence>
<feature type="region of interest" description="Disordered" evidence="2">
    <location>
        <begin position="34"/>
        <end position="62"/>
    </location>
</feature>
<keyword evidence="3" id="KW-0812">Transmembrane</keyword>
<dbReference type="Proteomes" id="UP000001634">
    <property type="component" value="Plasmid lp54"/>
</dbReference>
<evidence type="ECO:0000256" key="1">
    <source>
        <dbReference type="SAM" id="Coils"/>
    </source>
</evidence>
<keyword evidence="3" id="KW-1133">Transmembrane helix</keyword>
<evidence type="ECO:0000256" key="3">
    <source>
        <dbReference type="SAM" id="Phobius"/>
    </source>
</evidence>
<keyword evidence="5" id="KW-1185">Reference proteome</keyword>
<reference evidence="4 5" key="2">
    <citation type="journal article" date="2012" name="J. Bacteriol.">
        <title>Whole-Genome Sequences of Borrelia bissettii, Borrelia valaisiana, and Borrelia spielmanii.</title>
        <authorList>
            <person name="Schutzer S.E."/>
            <person name="Fraser-Liggett C.M."/>
            <person name="Qiu W.G."/>
            <person name="Kraiczy P."/>
            <person name="Mongodin E.F."/>
            <person name="Dunn J.J."/>
            <person name="Luft B.J."/>
            <person name="Casjens S.R."/>
        </authorList>
    </citation>
    <scope>NUCLEOTIDE SEQUENCE [LARGE SCALE GENOMIC DNA]</scope>
    <source>
        <strain evidence="4 5">DN127</strain>
    </source>
</reference>